<evidence type="ECO:0000256" key="4">
    <source>
        <dbReference type="SAM" id="MobiDB-lite"/>
    </source>
</evidence>
<accession>A0ABP8QJ14</accession>
<reference evidence="6" key="1">
    <citation type="journal article" date="2019" name="Int. J. Syst. Evol. Microbiol.">
        <title>The Global Catalogue of Microorganisms (GCM) 10K type strain sequencing project: providing services to taxonomists for standard genome sequencing and annotation.</title>
        <authorList>
            <consortium name="The Broad Institute Genomics Platform"/>
            <consortium name="The Broad Institute Genome Sequencing Center for Infectious Disease"/>
            <person name="Wu L."/>
            <person name="Ma J."/>
        </authorList>
    </citation>
    <scope>NUCLEOTIDE SEQUENCE [LARGE SCALE GENOMIC DNA]</scope>
    <source>
        <strain evidence="6">JCM 17933</strain>
    </source>
</reference>
<comment type="similarity">
    <text evidence="3">Belongs to the gas vesicle GvpF/GvpL family.</text>
</comment>
<evidence type="ECO:0000256" key="2">
    <source>
        <dbReference type="ARBA" id="ARBA00035108"/>
    </source>
</evidence>
<name>A0ABP8QJ14_9ACTN</name>
<protein>
    <recommendedName>
        <fullName evidence="7">Gas vesicle synthesis protein GvpL/GvpF</fullName>
    </recommendedName>
</protein>
<organism evidence="5 6">
    <name type="scientific">Actinoallomurus oryzae</name>
    <dbReference type="NCBI Taxonomy" id="502180"/>
    <lineage>
        <taxon>Bacteria</taxon>
        <taxon>Bacillati</taxon>
        <taxon>Actinomycetota</taxon>
        <taxon>Actinomycetes</taxon>
        <taxon>Streptosporangiales</taxon>
        <taxon>Thermomonosporaceae</taxon>
        <taxon>Actinoallomurus</taxon>
    </lineage>
</organism>
<gene>
    <name evidence="5" type="ORF">GCM10023191_057750</name>
</gene>
<evidence type="ECO:0000313" key="5">
    <source>
        <dbReference type="EMBL" id="GAA4504065.1"/>
    </source>
</evidence>
<evidence type="ECO:0000313" key="6">
    <source>
        <dbReference type="Proteomes" id="UP001500503"/>
    </source>
</evidence>
<dbReference type="PANTHER" id="PTHR36852">
    <property type="entry name" value="PROTEIN GVPL 2"/>
    <property type="match status" value="1"/>
</dbReference>
<dbReference type="Pfam" id="PF06386">
    <property type="entry name" value="GvpL_GvpF"/>
    <property type="match status" value="1"/>
</dbReference>
<dbReference type="PANTHER" id="PTHR36852:SF1">
    <property type="entry name" value="PROTEIN GVPL 2"/>
    <property type="match status" value="1"/>
</dbReference>
<feature type="region of interest" description="Disordered" evidence="4">
    <location>
        <begin position="50"/>
        <end position="85"/>
    </location>
</feature>
<dbReference type="EMBL" id="BAABHF010000035">
    <property type="protein sequence ID" value="GAA4504065.1"/>
    <property type="molecule type" value="Genomic_DNA"/>
</dbReference>
<dbReference type="InterPro" id="IPR009430">
    <property type="entry name" value="GvpL/GvpF"/>
</dbReference>
<comment type="caution">
    <text evidence="5">The sequence shown here is derived from an EMBL/GenBank/DDBJ whole genome shotgun (WGS) entry which is preliminary data.</text>
</comment>
<comment type="subcellular location">
    <subcellularLocation>
        <location evidence="2">Gas vesicle</location>
    </subcellularLocation>
</comment>
<proteinExistence type="inferred from homology"/>
<evidence type="ECO:0008006" key="7">
    <source>
        <dbReference type="Google" id="ProtNLM"/>
    </source>
</evidence>
<keyword evidence="1" id="KW-0304">Gas vesicle</keyword>
<keyword evidence="6" id="KW-1185">Reference proteome</keyword>
<sequence>MNTNGAARGAWLFGLTRKTRPAVAASGPASATVPVFGAFCVPATRVPVHTGPPVPGIAGPAGVPSARTEDGQPSDGGYDETGVPHFAAPEGGRVVAIPRDAEAEDPETRVCYVYGIVPASTRVPEGLLGAGGCRVRLVRHGDLAGVISEIPPTGALGTREDLLAHENVVASLAGHTTMLPLRFSAVVTTAAGVVEEMLEPYYDWFTGVLADLEGRAEFSVSATYVQDTVLREVLAEEPELMRLRESLRGLPEAAAYYDRVHLGELIIHALDAKREVDTEELVQTLSSHAVSVAPRPPVDEDTAADAAFLVSADDQASFRKAVDELGYRWAGRIKLRVLGPLAPYDFVPSPPDGPRD</sequence>
<evidence type="ECO:0000256" key="1">
    <source>
        <dbReference type="ARBA" id="ARBA00022987"/>
    </source>
</evidence>
<dbReference type="RefSeq" id="WP_345469113.1">
    <property type="nucleotide sequence ID" value="NZ_BAABHF010000035.1"/>
</dbReference>
<dbReference type="Proteomes" id="UP001500503">
    <property type="component" value="Unassembled WGS sequence"/>
</dbReference>
<evidence type="ECO:0000256" key="3">
    <source>
        <dbReference type="ARBA" id="ARBA00035643"/>
    </source>
</evidence>